<gene>
    <name evidence="1" type="ORF">A3C06_03565</name>
</gene>
<proteinExistence type="predicted"/>
<evidence type="ECO:0000313" key="1">
    <source>
        <dbReference type="EMBL" id="OHA26176.1"/>
    </source>
</evidence>
<organism evidence="1 2">
    <name type="scientific">Candidatus Taylorbacteria bacterium RIFCSPHIGHO2_02_FULL_46_13</name>
    <dbReference type="NCBI Taxonomy" id="1802312"/>
    <lineage>
        <taxon>Bacteria</taxon>
        <taxon>Candidatus Tayloriibacteriota</taxon>
    </lineage>
</organism>
<protein>
    <submittedName>
        <fullName evidence="1">Uncharacterized protein</fullName>
    </submittedName>
</protein>
<dbReference type="EMBL" id="MHRQ01000025">
    <property type="protein sequence ID" value="OHA26176.1"/>
    <property type="molecule type" value="Genomic_DNA"/>
</dbReference>
<evidence type="ECO:0000313" key="2">
    <source>
        <dbReference type="Proteomes" id="UP000177565"/>
    </source>
</evidence>
<dbReference type="AlphaFoldDB" id="A0A1G2MQN2"/>
<sequence length="87" mass="9902">MDWKELRLLLARPTGFLQTRIQLKKDVSDILSEVLGVSFPEESITIKNGVAFLACHPVLRSEVLIKKPRIFELLKGRGISDRVSDIR</sequence>
<accession>A0A1G2MQN2</accession>
<comment type="caution">
    <text evidence="1">The sequence shown here is derived from an EMBL/GenBank/DDBJ whole genome shotgun (WGS) entry which is preliminary data.</text>
</comment>
<name>A0A1G2MQN2_9BACT</name>
<reference evidence="1 2" key="1">
    <citation type="journal article" date="2016" name="Nat. Commun.">
        <title>Thousands of microbial genomes shed light on interconnected biogeochemical processes in an aquifer system.</title>
        <authorList>
            <person name="Anantharaman K."/>
            <person name="Brown C.T."/>
            <person name="Hug L.A."/>
            <person name="Sharon I."/>
            <person name="Castelle C.J."/>
            <person name="Probst A.J."/>
            <person name="Thomas B.C."/>
            <person name="Singh A."/>
            <person name="Wilkins M.J."/>
            <person name="Karaoz U."/>
            <person name="Brodie E.L."/>
            <person name="Williams K.H."/>
            <person name="Hubbard S.S."/>
            <person name="Banfield J.F."/>
        </authorList>
    </citation>
    <scope>NUCLEOTIDE SEQUENCE [LARGE SCALE GENOMIC DNA]</scope>
</reference>
<dbReference type="Proteomes" id="UP000177565">
    <property type="component" value="Unassembled WGS sequence"/>
</dbReference>